<comment type="caution">
    <text evidence="1">The sequence shown here is derived from an EMBL/GenBank/DDBJ whole genome shotgun (WGS) entry which is preliminary data.</text>
</comment>
<accession>A0A0F8XXK9</accession>
<protein>
    <recommendedName>
        <fullName evidence="2">DUF2283 domain-containing protein</fullName>
    </recommendedName>
</protein>
<reference evidence="1" key="1">
    <citation type="journal article" date="2015" name="Nature">
        <title>Complex archaea that bridge the gap between prokaryotes and eukaryotes.</title>
        <authorList>
            <person name="Spang A."/>
            <person name="Saw J.H."/>
            <person name="Jorgensen S.L."/>
            <person name="Zaremba-Niedzwiedzka K."/>
            <person name="Martijn J."/>
            <person name="Lind A.E."/>
            <person name="van Eijk R."/>
            <person name="Schleper C."/>
            <person name="Guy L."/>
            <person name="Ettema T.J."/>
        </authorList>
    </citation>
    <scope>NUCLEOTIDE SEQUENCE</scope>
</reference>
<dbReference type="InterPro" id="IPR019270">
    <property type="entry name" value="DUF2283"/>
</dbReference>
<dbReference type="EMBL" id="LAZR01060289">
    <property type="protein sequence ID" value="KKK66000.1"/>
    <property type="molecule type" value="Genomic_DNA"/>
</dbReference>
<dbReference type="Pfam" id="PF10049">
    <property type="entry name" value="DUF2283"/>
    <property type="match status" value="1"/>
</dbReference>
<dbReference type="AlphaFoldDB" id="A0A0F8XXK9"/>
<proteinExistence type="predicted"/>
<sequence>MDLKNWDKENDILNLHFGKQTKYSAELFSGKLILDFDEEDNIVGIEIFDFMKQVKKHDEKIKRIFQKAKEEN</sequence>
<organism evidence="1">
    <name type="scientific">marine sediment metagenome</name>
    <dbReference type="NCBI Taxonomy" id="412755"/>
    <lineage>
        <taxon>unclassified sequences</taxon>
        <taxon>metagenomes</taxon>
        <taxon>ecological metagenomes</taxon>
    </lineage>
</organism>
<evidence type="ECO:0008006" key="2">
    <source>
        <dbReference type="Google" id="ProtNLM"/>
    </source>
</evidence>
<evidence type="ECO:0000313" key="1">
    <source>
        <dbReference type="EMBL" id="KKK66000.1"/>
    </source>
</evidence>
<gene>
    <name evidence="1" type="ORF">LCGC14_2968490</name>
</gene>
<name>A0A0F8XXK9_9ZZZZ</name>